<dbReference type="AlphaFoldDB" id="A0A7W5FGT7"/>
<protein>
    <submittedName>
        <fullName evidence="1">Uncharacterized protein</fullName>
    </submittedName>
</protein>
<accession>A0A7W5FGT7</accession>
<evidence type="ECO:0000313" key="2">
    <source>
        <dbReference type="Proteomes" id="UP000590749"/>
    </source>
</evidence>
<dbReference type="EMBL" id="JACHXF010000012">
    <property type="protein sequence ID" value="MBB3097780.1"/>
    <property type="molecule type" value="Genomic_DNA"/>
</dbReference>
<keyword evidence="2" id="KW-1185">Reference proteome</keyword>
<sequence length="315" mass="32953">MTAAHRTRRAIGATVSVNTTVGAPGPTAVFTVPDLPAAADCELLLRRWYPSLRQQIPFSKALVVAPTGADRFICRFLQIIGPAESMFGAARTGRDCVNSMISAYPAVARPGTTMTLENVDTGLTLAATPADERTVDVAVQPARPVQPAAVQLPTPGSRGILALHVNNPYVLLDAGEAGLTAGELLRLDGPADPGLLRPFAAAIAQVQQHLGLPVAGDLPKLAVVAADGPDVLAARTVYLGRWHPGLPLTAATTFLTATQIPQSPWPGPAVPQHGLRLRSPAADIRVTTRVNDDGALVSFGIPAREVTRDIPARSI</sequence>
<proteinExistence type="predicted"/>
<organism evidence="1 2">
    <name type="scientific">Actinoplanes campanulatus</name>
    <dbReference type="NCBI Taxonomy" id="113559"/>
    <lineage>
        <taxon>Bacteria</taxon>
        <taxon>Bacillati</taxon>
        <taxon>Actinomycetota</taxon>
        <taxon>Actinomycetes</taxon>
        <taxon>Micromonosporales</taxon>
        <taxon>Micromonosporaceae</taxon>
        <taxon>Actinoplanes</taxon>
    </lineage>
</organism>
<gene>
    <name evidence="1" type="ORF">FHR83_005464</name>
</gene>
<dbReference type="SUPFAM" id="SSF54506">
    <property type="entry name" value="Diaminopimelate epimerase-like"/>
    <property type="match status" value="1"/>
</dbReference>
<dbReference type="Gene3D" id="3.10.310.10">
    <property type="entry name" value="Diaminopimelate Epimerase, Chain A, domain 1"/>
    <property type="match status" value="1"/>
</dbReference>
<reference evidence="1 2" key="1">
    <citation type="submission" date="2020-08" db="EMBL/GenBank/DDBJ databases">
        <title>Genomic Encyclopedia of Type Strains, Phase III (KMG-III): the genomes of soil and plant-associated and newly described type strains.</title>
        <authorList>
            <person name="Whitman W."/>
        </authorList>
    </citation>
    <scope>NUCLEOTIDE SEQUENCE [LARGE SCALE GENOMIC DNA]</scope>
    <source>
        <strain evidence="1 2">CECT 3287</strain>
    </source>
</reference>
<dbReference type="Proteomes" id="UP000590749">
    <property type="component" value="Unassembled WGS sequence"/>
</dbReference>
<dbReference type="RefSeq" id="WP_183223211.1">
    <property type="nucleotide sequence ID" value="NZ_BMPW01000019.1"/>
</dbReference>
<comment type="caution">
    <text evidence="1">The sequence shown here is derived from an EMBL/GenBank/DDBJ whole genome shotgun (WGS) entry which is preliminary data.</text>
</comment>
<evidence type="ECO:0000313" key="1">
    <source>
        <dbReference type="EMBL" id="MBB3097780.1"/>
    </source>
</evidence>
<name>A0A7W5FGT7_9ACTN</name>